<organism evidence="2 3">
    <name type="scientific">Candidatus Lachnoclostridium stercorigallinarum</name>
    <dbReference type="NCBI Taxonomy" id="2838634"/>
    <lineage>
        <taxon>Bacteria</taxon>
        <taxon>Bacillati</taxon>
        <taxon>Bacillota</taxon>
        <taxon>Clostridia</taxon>
        <taxon>Lachnospirales</taxon>
        <taxon>Lachnospiraceae</taxon>
    </lineage>
</organism>
<dbReference type="Pfam" id="PF01261">
    <property type="entry name" value="AP_endonuc_2"/>
    <property type="match status" value="1"/>
</dbReference>
<comment type="caution">
    <text evidence="2">The sequence shown here is derived from an EMBL/GenBank/DDBJ whole genome shotgun (WGS) entry which is preliminary data.</text>
</comment>
<reference evidence="2" key="1">
    <citation type="journal article" date="2021" name="PeerJ">
        <title>Extensive microbial diversity within the chicken gut microbiome revealed by metagenomics and culture.</title>
        <authorList>
            <person name="Gilroy R."/>
            <person name="Ravi A."/>
            <person name="Getino M."/>
            <person name="Pursley I."/>
            <person name="Horton D.L."/>
            <person name="Alikhan N.F."/>
            <person name="Baker D."/>
            <person name="Gharbi K."/>
            <person name="Hall N."/>
            <person name="Watson M."/>
            <person name="Adriaenssens E.M."/>
            <person name="Foster-Nyarko E."/>
            <person name="Jarju S."/>
            <person name="Secka A."/>
            <person name="Antonio M."/>
            <person name="Oren A."/>
            <person name="Chaudhuri R.R."/>
            <person name="La Ragione R."/>
            <person name="Hildebrand F."/>
            <person name="Pallen M.J."/>
        </authorList>
    </citation>
    <scope>NUCLEOTIDE SEQUENCE</scope>
    <source>
        <strain evidence="2">ChiBcec1-1093</strain>
    </source>
</reference>
<dbReference type="EMBL" id="DXBC01000182">
    <property type="protein sequence ID" value="HIZ80381.1"/>
    <property type="molecule type" value="Genomic_DNA"/>
</dbReference>
<protein>
    <submittedName>
        <fullName evidence="2">Sugar phosphate isomerase/epimerase</fullName>
    </submittedName>
</protein>
<accession>A0A9D2GKS4</accession>
<evidence type="ECO:0000313" key="3">
    <source>
        <dbReference type="Proteomes" id="UP000824101"/>
    </source>
</evidence>
<sequence length="257" mass="29418">MATIYIGSPLLWNCSLEEIFDWTYRSGLDGIELWAQQFFYHGFRRNDYLRLAALYPLKSCVHSQSWDLNLASINDGIRRQSVTEVKKSIELADSLGVDEVTVHPGHHTISAISEHSRDFLRESLEEILEYGQKLQIDISLEIMEKIPKEFVTSMEAMKQVCGDMFSNFVYTLDIAHCDSEEEALTVLKDYGPRISKIHISNRIGNTFHTPLSRGDYDMKALLPKLARYRVPLVMEGFDSGRELSTASENTKFIQTVL</sequence>
<evidence type="ECO:0000313" key="2">
    <source>
        <dbReference type="EMBL" id="HIZ80381.1"/>
    </source>
</evidence>
<dbReference type="InterPro" id="IPR050312">
    <property type="entry name" value="IolE/XylAMocC-like"/>
</dbReference>
<dbReference type="AlphaFoldDB" id="A0A9D2GKS4"/>
<proteinExistence type="predicted"/>
<name>A0A9D2GKS4_9FIRM</name>
<dbReference type="GO" id="GO:0016853">
    <property type="term" value="F:isomerase activity"/>
    <property type="evidence" value="ECO:0007669"/>
    <property type="project" value="UniProtKB-KW"/>
</dbReference>
<dbReference type="Gene3D" id="3.20.20.150">
    <property type="entry name" value="Divalent-metal-dependent TIM barrel enzymes"/>
    <property type="match status" value="1"/>
</dbReference>
<dbReference type="Proteomes" id="UP000824101">
    <property type="component" value="Unassembled WGS sequence"/>
</dbReference>
<reference evidence="2" key="2">
    <citation type="submission" date="2021-04" db="EMBL/GenBank/DDBJ databases">
        <authorList>
            <person name="Gilroy R."/>
        </authorList>
    </citation>
    <scope>NUCLEOTIDE SEQUENCE</scope>
    <source>
        <strain evidence="2">ChiBcec1-1093</strain>
    </source>
</reference>
<dbReference type="InterPro" id="IPR036237">
    <property type="entry name" value="Xyl_isomerase-like_sf"/>
</dbReference>
<evidence type="ECO:0000259" key="1">
    <source>
        <dbReference type="Pfam" id="PF01261"/>
    </source>
</evidence>
<dbReference type="InterPro" id="IPR013022">
    <property type="entry name" value="Xyl_isomerase-like_TIM-brl"/>
</dbReference>
<feature type="domain" description="Xylose isomerase-like TIM barrel" evidence="1">
    <location>
        <begin position="20"/>
        <end position="252"/>
    </location>
</feature>
<keyword evidence="2" id="KW-0413">Isomerase</keyword>
<dbReference type="PANTHER" id="PTHR12110">
    <property type="entry name" value="HYDROXYPYRUVATE ISOMERASE"/>
    <property type="match status" value="1"/>
</dbReference>
<dbReference type="SUPFAM" id="SSF51658">
    <property type="entry name" value="Xylose isomerase-like"/>
    <property type="match status" value="1"/>
</dbReference>
<gene>
    <name evidence="2" type="ORF">IAA17_11405</name>
</gene>
<dbReference type="PANTHER" id="PTHR12110:SF21">
    <property type="entry name" value="XYLOSE ISOMERASE-LIKE TIM BARREL DOMAIN-CONTAINING PROTEIN"/>
    <property type="match status" value="1"/>
</dbReference>